<dbReference type="InterPro" id="IPR021109">
    <property type="entry name" value="Peptidase_aspartic_dom_sf"/>
</dbReference>
<dbReference type="EMBL" id="JABFTP020000124">
    <property type="protein sequence ID" value="KAL3279024.1"/>
    <property type="molecule type" value="Genomic_DNA"/>
</dbReference>
<dbReference type="AlphaFoldDB" id="A0ABD2NKA1"/>
<evidence type="ECO:0000256" key="8">
    <source>
        <dbReference type="PIRSR" id="PIRSR601461-2"/>
    </source>
</evidence>
<feature type="active site" evidence="7">
    <location>
        <position position="89"/>
    </location>
</feature>
<dbReference type="Pfam" id="PF00026">
    <property type="entry name" value="Asp"/>
    <property type="match status" value="1"/>
</dbReference>
<evidence type="ECO:0000256" key="4">
    <source>
        <dbReference type="ARBA" id="ARBA00022801"/>
    </source>
</evidence>
<gene>
    <name evidence="12" type="ORF">HHI36_016539</name>
</gene>
<comment type="similarity">
    <text evidence="1 9">Belongs to the peptidase A1 family.</text>
</comment>
<sequence length="388" mass="43766">MILTQFLLMVFLLADYGHSKLARVSLHRFKSVRRTFEELGLSIERIHRKYRLYPSPEPVPEDLFNYHDAQYYGPMSIGDPPQYFKVMFDTGSANLWVPSETCPKTDKACQKHNRYDNTKSRTYKKNGSEFEIGYATGSMKGFLSNDEVSIGGLYIEGQTFAEAVSEPGATFEAAKFDGILGMAYSLIAEYNIETPFENMVAQGLVDPIFSFYLNRDQQDPYGGELILGGSDPQYYNGNLTYFPLSRPAYWQITMKSVQIGDAVFCQGGCEAICDTGTSLMTVPRAVLDPLQKAIGAKKGGDYYYVDCDKISTLPTIEFTFGEKIFTLEPKEYVYNLTSTKCISGFIGLDVPRPRGPFWILGDMFLGKYYTEYDQGADRLGFAETKRKV</sequence>
<evidence type="ECO:0000256" key="10">
    <source>
        <dbReference type="SAM" id="SignalP"/>
    </source>
</evidence>
<dbReference type="InterPro" id="IPR001461">
    <property type="entry name" value="Aspartic_peptidase_A1"/>
</dbReference>
<dbReference type="PANTHER" id="PTHR47966:SF51">
    <property type="entry name" value="BETA-SITE APP-CLEAVING ENZYME, ISOFORM A-RELATED"/>
    <property type="match status" value="1"/>
</dbReference>
<dbReference type="GO" id="GO:0004190">
    <property type="term" value="F:aspartic-type endopeptidase activity"/>
    <property type="evidence" value="ECO:0007669"/>
    <property type="project" value="UniProtKB-KW"/>
</dbReference>
<dbReference type="PROSITE" id="PS00141">
    <property type="entry name" value="ASP_PROTEASE"/>
    <property type="match status" value="1"/>
</dbReference>
<evidence type="ECO:0000256" key="3">
    <source>
        <dbReference type="ARBA" id="ARBA00022750"/>
    </source>
</evidence>
<dbReference type="InterPro" id="IPR033121">
    <property type="entry name" value="PEPTIDASE_A1"/>
</dbReference>
<evidence type="ECO:0000256" key="1">
    <source>
        <dbReference type="ARBA" id="ARBA00007447"/>
    </source>
</evidence>
<proteinExistence type="inferred from homology"/>
<feature type="signal peptide" evidence="10">
    <location>
        <begin position="1"/>
        <end position="19"/>
    </location>
</feature>
<dbReference type="InterPro" id="IPR001969">
    <property type="entry name" value="Aspartic_peptidase_AS"/>
</dbReference>
<dbReference type="Proteomes" id="UP001516400">
    <property type="component" value="Unassembled WGS sequence"/>
</dbReference>
<dbReference type="Gene3D" id="2.60.40.1960">
    <property type="match status" value="1"/>
</dbReference>
<dbReference type="FunFam" id="2.40.70.10:FF:000002">
    <property type="entry name" value="Vacuolar aspartic proteinase"/>
    <property type="match status" value="1"/>
</dbReference>
<feature type="domain" description="Peptidase A1" evidence="11">
    <location>
        <begin position="71"/>
        <end position="382"/>
    </location>
</feature>
<reference evidence="12 13" key="1">
    <citation type="journal article" date="2021" name="BMC Biol.">
        <title>Horizontally acquired antibacterial genes associated with adaptive radiation of ladybird beetles.</title>
        <authorList>
            <person name="Li H.S."/>
            <person name="Tang X.F."/>
            <person name="Huang Y.H."/>
            <person name="Xu Z.Y."/>
            <person name="Chen M.L."/>
            <person name="Du X.Y."/>
            <person name="Qiu B.Y."/>
            <person name="Chen P.T."/>
            <person name="Zhang W."/>
            <person name="Slipinski A."/>
            <person name="Escalona H.E."/>
            <person name="Waterhouse R.M."/>
            <person name="Zwick A."/>
            <person name="Pang H."/>
        </authorList>
    </citation>
    <scope>NUCLEOTIDE SEQUENCE [LARGE SCALE GENOMIC DNA]</scope>
    <source>
        <strain evidence="12">SYSU2018</strain>
    </source>
</reference>
<keyword evidence="5 8" id="KW-1015">Disulfide bond</keyword>
<dbReference type="SUPFAM" id="SSF50630">
    <property type="entry name" value="Acid proteases"/>
    <property type="match status" value="1"/>
</dbReference>
<feature type="disulfide bond" evidence="8">
    <location>
        <begin position="265"/>
        <end position="269"/>
    </location>
</feature>
<feature type="chain" id="PRO_5044797013" description="Peptidase A1 domain-containing protein" evidence="10">
    <location>
        <begin position="20"/>
        <end position="388"/>
    </location>
</feature>
<keyword evidence="2 9" id="KW-0645">Protease</keyword>
<accession>A0ABD2NKA1</accession>
<evidence type="ECO:0000313" key="12">
    <source>
        <dbReference type="EMBL" id="KAL3279024.1"/>
    </source>
</evidence>
<evidence type="ECO:0000259" key="11">
    <source>
        <dbReference type="PROSITE" id="PS51767"/>
    </source>
</evidence>
<dbReference type="GO" id="GO:0006508">
    <property type="term" value="P:proteolysis"/>
    <property type="evidence" value="ECO:0007669"/>
    <property type="project" value="UniProtKB-KW"/>
</dbReference>
<feature type="disulfide bond" evidence="8">
    <location>
        <begin position="102"/>
        <end position="109"/>
    </location>
</feature>
<dbReference type="PRINTS" id="PR00792">
    <property type="entry name" value="PEPSIN"/>
</dbReference>
<evidence type="ECO:0000256" key="2">
    <source>
        <dbReference type="ARBA" id="ARBA00022670"/>
    </source>
</evidence>
<dbReference type="Gene3D" id="2.40.70.10">
    <property type="entry name" value="Acid Proteases"/>
    <property type="match status" value="2"/>
</dbReference>
<evidence type="ECO:0000256" key="6">
    <source>
        <dbReference type="ARBA" id="ARBA00023180"/>
    </source>
</evidence>
<name>A0ABD2NKA1_9CUCU</name>
<keyword evidence="4 9" id="KW-0378">Hydrolase</keyword>
<comment type="caution">
    <text evidence="12">The sequence shown here is derived from an EMBL/GenBank/DDBJ whole genome shotgun (WGS) entry which is preliminary data.</text>
</comment>
<evidence type="ECO:0000313" key="13">
    <source>
        <dbReference type="Proteomes" id="UP001516400"/>
    </source>
</evidence>
<keyword evidence="13" id="KW-1185">Reference proteome</keyword>
<organism evidence="12 13">
    <name type="scientific">Cryptolaemus montrouzieri</name>
    <dbReference type="NCBI Taxonomy" id="559131"/>
    <lineage>
        <taxon>Eukaryota</taxon>
        <taxon>Metazoa</taxon>
        <taxon>Ecdysozoa</taxon>
        <taxon>Arthropoda</taxon>
        <taxon>Hexapoda</taxon>
        <taxon>Insecta</taxon>
        <taxon>Pterygota</taxon>
        <taxon>Neoptera</taxon>
        <taxon>Endopterygota</taxon>
        <taxon>Coleoptera</taxon>
        <taxon>Polyphaga</taxon>
        <taxon>Cucujiformia</taxon>
        <taxon>Coccinelloidea</taxon>
        <taxon>Coccinellidae</taxon>
        <taxon>Scymninae</taxon>
        <taxon>Scymnini</taxon>
        <taxon>Cryptolaemus</taxon>
    </lineage>
</organism>
<keyword evidence="10" id="KW-0732">Signal</keyword>
<evidence type="ECO:0000256" key="5">
    <source>
        <dbReference type="ARBA" id="ARBA00023157"/>
    </source>
</evidence>
<keyword evidence="3 9" id="KW-0064">Aspartyl protease</keyword>
<dbReference type="FunFam" id="2.40.70.10:FF:000149">
    <property type="entry name" value="Uncharacterized protein"/>
    <property type="match status" value="1"/>
</dbReference>
<keyword evidence="6" id="KW-0325">Glycoprotein</keyword>
<evidence type="ECO:0000256" key="9">
    <source>
        <dbReference type="RuleBase" id="RU000454"/>
    </source>
</evidence>
<dbReference type="PROSITE" id="PS51767">
    <property type="entry name" value="PEPTIDASE_A1"/>
    <property type="match status" value="1"/>
</dbReference>
<evidence type="ECO:0000256" key="7">
    <source>
        <dbReference type="PIRSR" id="PIRSR601461-1"/>
    </source>
</evidence>
<protein>
    <recommendedName>
        <fullName evidence="11">Peptidase A1 domain-containing protein</fullName>
    </recommendedName>
</protein>
<dbReference type="PANTHER" id="PTHR47966">
    <property type="entry name" value="BETA-SITE APP-CLEAVING ENZYME, ISOFORM A-RELATED"/>
    <property type="match status" value="1"/>
</dbReference>
<feature type="active site" evidence="7">
    <location>
        <position position="274"/>
    </location>
</feature>